<evidence type="ECO:0000313" key="2">
    <source>
        <dbReference type="Proteomes" id="UP000499080"/>
    </source>
</evidence>
<proteinExistence type="predicted"/>
<protein>
    <submittedName>
        <fullName evidence="1">Uncharacterized protein</fullName>
    </submittedName>
</protein>
<reference evidence="1 2" key="1">
    <citation type="journal article" date="2019" name="Sci. Rep.">
        <title>Orb-weaving spider Araneus ventricosus genome elucidates the spidroin gene catalogue.</title>
        <authorList>
            <person name="Kono N."/>
            <person name="Nakamura H."/>
            <person name="Ohtoshi R."/>
            <person name="Moran D.A.P."/>
            <person name="Shinohara A."/>
            <person name="Yoshida Y."/>
            <person name="Fujiwara M."/>
            <person name="Mori M."/>
            <person name="Tomita M."/>
            <person name="Arakawa K."/>
        </authorList>
    </citation>
    <scope>NUCLEOTIDE SEQUENCE [LARGE SCALE GENOMIC DNA]</scope>
</reference>
<dbReference type="AlphaFoldDB" id="A0A4Y2GST1"/>
<comment type="caution">
    <text evidence="1">The sequence shown here is derived from an EMBL/GenBank/DDBJ whole genome shotgun (WGS) entry which is preliminary data.</text>
</comment>
<evidence type="ECO:0000313" key="1">
    <source>
        <dbReference type="EMBL" id="GBM55991.1"/>
    </source>
</evidence>
<organism evidence="1 2">
    <name type="scientific">Araneus ventricosus</name>
    <name type="common">Orbweaver spider</name>
    <name type="synonym">Epeira ventricosa</name>
    <dbReference type="NCBI Taxonomy" id="182803"/>
    <lineage>
        <taxon>Eukaryota</taxon>
        <taxon>Metazoa</taxon>
        <taxon>Ecdysozoa</taxon>
        <taxon>Arthropoda</taxon>
        <taxon>Chelicerata</taxon>
        <taxon>Arachnida</taxon>
        <taxon>Araneae</taxon>
        <taxon>Araneomorphae</taxon>
        <taxon>Entelegynae</taxon>
        <taxon>Araneoidea</taxon>
        <taxon>Araneidae</taxon>
        <taxon>Araneus</taxon>
    </lineage>
</organism>
<accession>A0A4Y2GST1</accession>
<dbReference type="Proteomes" id="UP000499080">
    <property type="component" value="Unassembled WGS sequence"/>
</dbReference>
<name>A0A4Y2GST1_ARAVE</name>
<keyword evidence="2" id="KW-1185">Reference proteome</keyword>
<sequence>MTCAASAILCLSRGRELWSREKFGNSTKFVFHSTMKVKYDPAGGKDALSRKRKPSLGEGEWESVWGNQEGGGFKRWGGESAVAEGIGLNVAYRSDP</sequence>
<dbReference type="EMBL" id="BGPR01001523">
    <property type="protein sequence ID" value="GBM55991.1"/>
    <property type="molecule type" value="Genomic_DNA"/>
</dbReference>
<gene>
    <name evidence="1" type="ORF">AVEN_45138_1</name>
</gene>